<evidence type="ECO:0000313" key="3">
    <source>
        <dbReference type="EMBL" id="SVC71470.1"/>
    </source>
</evidence>
<keyword evidence="1" id="KW-0175">Coiled coil</keyword>
<protein>
    <submittedName>
        <fullName evidence="3">Uncharacterized protein</fullName>
    </submittedName>
</protein>
<feature type="non-terminal residue" evidence="3">
    <location>
        <position position="1"/>
    </location>
</feature>
<dbReference type="EMBL" id="UINC01106660">
    <property type="protein sequence ID" value="SVC71470.1"/>
    <property type="molecule type" value="Genomic_DNA"/>
</dbReference>
<gene>
    <name evidence="3" type="ORF">METZ01_LOCUS324324</name>
</gene>
<sequence length="345" mass="38405">IQAGSTTQNEELVQLQKEILALQKDIERRQGEQGGAQAKWEATILQDLPANDWQRLFPKEAKANKQTLQILENGLVYASGENPYKDEYHVVYPLAKGKITGFRLEAVRHPKMTHGGLARSDSGNFVLTDLQFKLRNSAVDKLVPLEVASASATFEQGSLKVRNTFDNNPASGWAVWAGKPIDRDHAAAFRLKKSIEVAKGTELEVTLKFNSQHKHHNLGHFRFSSTASPTPSLKSDRDGLIAALQTQPDKRSPSDKKTILEAFAAQDEKLSALRKKQSELEVKVKKTQGSFPKVMVMADMPKPRQTFILDRGLYNQRGKPVTANVPTSLPPLPKTENPNRLDLAR</sequence>
<organism evidence="3">
    <name type="scientific">marine metagenome</name>
    <dbReference type="NCBI Taxonomy" id="408172"/>
    <lineage>
        <taxon>unclassified sequences</taxon>
        <taxon>metagenomes</taxon>
        <taxon>ecological metagenomes</taxon>
    </lineage>
</organism>
<feature type="coiled-coil region" evidence="1">
    <location>
        <begin position="5"/>
        <end position="32"/>
    </location>
</feature>
<reference evidence="3" key="1">
    <citation type="submission" date="2018-05" db="EMBL/GenBank/DDBJ databases">
        <authorList>
            <person name="Lanie J.A."/>
            <person name="Ng W.-L."/>
            <person name="Kazmierczak K.M."/>
            <person name="Andrzejewski T.M."/>
            <person name="Davidsen T.M."/>
            <person name="Wayne K.J."/>
            <person name="Tettelin H."/>
            <person name="Glass J.I."/>
            <person name="Rusch D."/>
            <person name="Podicherti R."/>
            <person name="Tsui H.-C.T."/>
            <person name="Winkler M.E."/>
        </authorList>
    </citation>
    <scope>NUCLEOTIDE SEQUENCE</scope>
</reference>
<accession>A0A382PF86</accession>
<dbReference type="AlphaFoldDB" id="A0A382PF86"/>
<evidence type="ECO:0000256" key="1">
    <source>
        <dbReference type="SAM" id="Coils"/>
    </source>
</evidence>
<name>A0A382PF86_9ZZZZ</name>
<proteinExistence type="predicted"/>
<evidence type="ECO:0000256" key="2">
    <source>
        <dbReference type="SAM" id="MobiDB-lite"/>
    </source>
</evidence>
<feature type="region of interest" description="Disordered" evidence="2">
    <location>
        <begin position="318"/>
        <end position="345"/>
    </location>
</feature>
<feature type="non-terminal residue" evidence="3">
    <location>
        <position position="345"/>
    </location>
</feature>